<dbReference type="KEGG" id="mpar:F7D14_03375"/>
<sequence>MCLYCLELSYATNGSGRGVVSRRDILRRAAALGVIMPFAAMGSKAAFAASSDRPAGAGFKKDAEDLLARADMPELAGYRVFEINGSDLPWIDLGLEAAKGQQVTFLVAGRWWLSRPHDLWFAPGLAFHARMRGQRPIYSPGTDTSTMTASHDGLIEVARLATLYADEDGRLRIPEDVYRRDDVNITGVALLWRGAAARGLESLAALGGNIGDLAGAELARLRRNRKLPEGWSNLFLLGGGEESFIRDANGEIVCESAGSASIIERPLTISLASRPKLGWRWKIDQLPSNVAEDQAPVHDYLSIGVKFADGRDLTYIWSSALPTGKVFRCPLAGWDAVETHMVVDSGAKGLGSWRELERDVAADYATHIGGSAKAVSHIWLLAITPFQRRRGACRYADVRVATADGATRKL</sequence>
<dbReference type="EMBL" id="CP044331">
    <property type="protein sequence ID" value="QGM96619.1"/>
    <property type="molecule type" value="Genomic_DNA"/>
</dbReference>
<gene>
    <name evidence="1" type="ORF">F7D14_03375</name>
</gene>
<evidence type="ECO:0000313" key="1">
    <source>
        <dbReference type="EMBL" id="QGM96619.1"/>
    </source>
</evidence>
<dbReference type="RefSeq" id="WP_040579333.1">
    <property type="nucleotide sequence ID" value="NZ_CP044331.1"/>
</dbReference>
<organism evidence="1 2">
    <name type="scientific">Methylocystis parvus</name>
    <dbReference type="NCBI Taxonomy" id="134"/>
    <lineage>
        <taxon>Bacteria</taxon>
        <taxon>Pseudomonadati</taxon>
        <taxon>Pseudomonadota</taxon>
        <taxon>Alphaproteobacteria</taxon>
        <taxon>Hyphomicrobiales</taxon>
        <taxon>Methylocystaceae</taxon>
        <taxon>Methylocystis</taxon>
    </lineage>
</organism>
<dbReference type="Proteomes" id="UP000422569">
    <property type="component" value="Chromosome"/>
</dbReference>
<proteinExistence type="predicted"/>
<protein>
    <submittedName>
        <fullName evidence="1">DUF3047 domain-containing protein</fullName>
    </submittedName>
</protein>
<accession>A0A6B8M4D0</accession>
<name>A0A6B8M4D0_9HYPH</name>
<dbReference type="AlphaFoldDB" id="A0A6B8M4D0"/>
<evidence type="ECO:0000313" key="2">
    <source>
        <dbReference type="Proteomes" id="UP000422569"/>
    </source>
</evidence>
<keyword evidence="2" id="KW-1185">Reference proteome</keyword>
<dbReference type="InterPro" id="IPR021409">
    <property type="entry name" value="DUF3047"/>
</dbReference>
<dbReference type="Pfam" id="PF11249">
    <property type="entry name" value="DUF3047"/>
    <property type="match status" value="1"/>
</dbReference>
<reference evidence="1 2" key="1">
    <citation type="submission" date="2019-09" db="EMBL/GenBank/DDBJ databases">
        <title>Isolation and complete genome sequencing of Methylocystis species.</title>
        <authorList>
            <person name="Rumah B.L."/>
            <person name="Stead C.E."/>
            <person name="Stevens B.C."/>
            <person name="Minton N.P."/>
            <person name="Grosse-Honebrink A."/>
            <person name="Zhang Y."/>
        </authorList>
    </citation>
    <scope>NUCLEOTIDE SEQUENCE [LARGE SCALE GENOMIC DNA]</scope>
    <source>
        <strain evidence="1 2">BRCS2</strain>
    </source>
</reference>